<comment type="caution">
    <text evidence="1">The sequence shown here is derived from an EMBL/GenBank/DDBJ whole genome shotgun (WGS) entry which is preliminary data.</text>
</comment>
<organism evidence="1 2">
    <name type="scientific">Rhizobium viscosum</name>
    <name type="common">Arthrobacter viscosus</name>
    <dbReference type="NCBI Taxonomy" id="1673"/>
    <lineage>
        <taxon>Bacteria</taxon>
        <taxon>Pseudomonadati</taxon>
        <taxon>Pseudomonadota</taxon>
        <taxon>Alphaproteobacteria</taxon>
        <taxon>Hyphomicrobiales</taxon>
        <taxon>Rhizobiaceae</taxon>
        <taxon>Rhizobium/Agrobacterium group</taxon>
        <taxon>Rhizobium</taxon>
    </lineage>
</organism>
<reference evidence="1 2" key="1">
    <citation type="submission" date="2020-10" db="EMBL/GenBank/DDBJ databases">
        <title>Sequencing the genomes of 1000 actinobacteria strains.</title>
        <authorList>
            <person name="Klenk H.-P."/>
        </authorList>
    </citation>
    <scope>NUCLEOTIDE SEQUENCE [LARGE SCALE GENOMIC DNA]</scope>
    <source>
        <strain evidence="1 2">DSM 7307</strain>
    </source>
</reference>
<keyword evidence="2" id="KW-1185">Reference proteome</keyword>
<evidence type="ECO:0000313" key="2">
    <source>
        <dbReference type="Proteomes" id="UP000620262"/>
    </source>
</evidence>
<evidence type="ECO:0000313" key="1">
    <source>
        <dbReference type="EMBL" id="MBE1504008.1"/>
    </source>
</evidence>
<accession>A0ABR9ILE0</accession>
<dbReference type="EMBL" id="JADBEC010000001">
    <property type="protein sequence ID" value="MBE1504008.1"/>
    <property type="molecule type" value="Genomic_DNA"/>
</dbReference>
<proteinExistence type="predicted"/>
<sequence length="80" mass="9160">MIESFLIADIAGRMQRARLLHRTRHDRIKDEDAFYNTVASSPLVRFVAWLTEPGNRGAGRTKVQPSRNECKYQAACLTRP</sequence>
<name>A0ABR9ILE0_RHIVS</name>
<dbReference type="Proteomes" id="UP000620262">
    <property type="component" value="Unassembled WGS sequence"/>
</dbReference>
<protein>
    <submittedName>
        <fullName evidence="1">Uncharacterized protein</fullName>
    </submittedName>
</protein>
<gene>
    <name evidence="1" type="ORF">H4W29_001189</name>
</gene>